<name>A0A4S8KL77_DENBC</name>
<dbReference type="Proteomes" id="UP000297245">
    <property type="component" value="Unassembled WGS sequence"/>
</dbReference>
<evidence type="ECO:0000313" key="1">
    <source>
        <dbReference type="EMBL" id="THU76277.1"/>
    </source>
</evidence>
<feature type="non-terminal residue" evidence="1">
    <location>
        <position position="195"/>
    </location>
</feature>
<accession>A0A4S8KL77</accession>
<protein>
    <submittedName>
        <fullName evidence="1">Uncharacterized protein</fullName>
    </submittedName>
</protein>
<reference evidence="1 2" key="1">
    <citation type="journal article" date="2019" name="Nat. Ecol. Evol.">
        <title>Megaphylogeny resolves global patterns of mushroom evolution.</title>
        <authorList>
            <person name="Varga T."/>
            <person name="Krizsan K."/>
            <person name="Foldi C."/>
            <person name="Dima B."/>
            <person name="Sanchez-Garcia M."/>
            <person name="Sanchez-Ramirez S."/>
            <person name="Szollosi G.J."/>
            <person name="Szarkandi J.G."/>
            <person name="Papp V."/>
            <person name="Albert L."/>
            <person name="Andreopoulos W."/>
            <person name="Angelini C."/>
            <person name="Antonin V."/>
            <person name="Barry K.W."/>
            <person name="Bougher N.L."/>
            <person name="Buchanan P."/>
            <person name="Buyck B."/>
            <person name="Bense V."/>
            <person name="Catcheside P."/>
            <person name="Chovatia M."/>
            <person name="Cooper J."/>
            <person name="Damon W."/>
            <person name="Desjardin D."/>
            <person name="Finy P."/>
            <person name="Geml J."/>
            <person name="Haridas S."/>
            <person name="Hughes K."/>
            <person name="Justo A."/>
            <person name="Karasinski D."/>
            <person name="Kautmanova I."/>
            <person name="Kiss B."/>
            <person name="Kocsube S."/>
            <person name="Kotiranta H."/>
            <person name="LaButti K.M."/>
            <person name="Lechner B.E."/>
            <person name="Liimatainen K."/>
            <person name="Lipzen A."/>
            <person name="Lukacs Z."/>
            <person name="Mihaltcheva S."/>
            <person name="Morgado L.N."/>
            <person name="Niskanen T."/>
            <person name="Noordeloos M.E."/>
            <person name="Ohm R.A."/>
            <person name="Ortiz-Santana B."/>
            <person name="Ovrebo C."/>
            <person name="Racz N."/>
            <person name="Riley R."/>
            <person name="Savchenko A."/>
            <person name="Shiryaev A."/>
            <person name="Soop K."/>
            <person name="Spirin V."/>
            <person name="Szebenyi C."/>
            <person name="Tomsovsky M."/>
            <person name="Tulloss R.E."/>
            <person name="Uehling J."/>
            <person name="Grigoriev I.V."/>
            <person name="Vagvolgyi C."/>
            <person name="Papp T."/>
            <person name="Martin F.M."/>
            <person name="Miettinen O."/>
            <person name="Hibbett D.S."/>
            <person name="Nagy L.G."/>
        </authorList>
    </citation>
    <scope>NUCLEOTIDE SEQUENCE [LARGE SCALE GENOMIC DNA]</scope>
    <source>
        <strain evidence="1 2">CBS 962.96</strain>
    </source>
</reference>
<keyword evidence="2" id="KW-1185">Reference proteome</keyword>
<dbReference type="OrthoDB" id="3257409at2759"/>
<sequence length="195" mass="22092">TKLAEYDLRICRAFSYKLQTHTTDQAFKKIPHAFPSEPPLPSIKQIRSRVATLSGIEPEIYHCCINSCVCYVGAHESLDSCPFCHEPRYHGNGKPRKTFVYIPVIPRLQAFAMNHQVADKMQYRAHFVSGELGESSSEADVVKDVFDGEEYKKLSGDNVIVGERTLSHKYFSDHRDVALGLSTDGFGPFKRRKHT</sequence>
<proteinExistence type="predicted"/>
<gene>
    <name evidence="1" type="ORF">K435DRAFT_623497</name>
</gene>
<feature type="non-terminal residue" evidence="1">
    <location>
        <position position="1"/>
    </location>
</feature>
<organism evidence="1 2">
    <name type="scientific">Dendrothele bispora (strain CBS 962.96)</name>
    <dbReference type="NCBI Taxonomy" id="1314807"/>
    <lineage>
        <taxon>Eukaryota</taxon>
        <taxon>Fungi</taxon>
        <taxon>Dikarya</taxon>
        <taxon>Basidiomycota</taxon>
        <taxon>Agaricomycotina</taxon>
        <taxon>Agaricomycetes</taxon>
        <taxon>Agaricomycetidae</taxon>
        <taxon>Agaricales</taxon>
        <taxon>Agaricales incertae sedis</taxon>
        <taxon>Dendrothele</taxon>
    </lineage>
</organism>
<dbReference type="AlphaFoldDB" id="A0A4S8KL77"/>
<evidence type="ECO:0000313" key="2">
    <source>
        <dbReference type="Proteomes" id="UP000297245"/>
    </source>
</evidence>
<dbReference type="EMBL" id="ML181023">
    <property type="protein sequence ID" value="THU76277.1"/>
    <property type="molecule type" value="Genomic_DNA"/>
</dbReference>